<name>A0A6J5UX88_PRUAR</name>
<keyword evidence="4" id="KW-0812">Transmembrane</keyword>
<evidence type="ECO:0000313" key="5">
    <source>
        <dbReference type="EMBL" id="CAB4281230.1"/>
    </source>
</evidence>
<dbReference type="PANTHER" id="PTHR31342">
    <property type="entry name" value="PROTEIN CHUP1, CHLOROPLASTIC"/>
    <property type="match status" value="1"/>
</dbReference>
<feature type="compositionally biased region" description="Low complexity" evidence="3">
    <location>
        <begin position="333"/>
        <end position="366"/>
    </location>
</feature>
<feature type="transmembrane region" description="Helical" evidence="4">
    <location>
        <begin position="557"/>
        <end position="578"/>
    </location>
</feature>
<reference evidence="5 6" key="1">
    <citation type="submission" date="2020-05" db="EMBL/GenBank/DDBJ databases">
        <authorList>
            <person name="Campoy J."/>
            <person name="Schneeberger K."/>
            <person name="Spophaly S."/>
        </authorList>
    </citation>
    <scope>NUCLEOTIDE SEQUENCE [LARGE SCALE GENOMIC DNA]</scope>
    <source>
        <strain evidence="5">PruArmRojPasFocal</strain>
    </source>
</reference>
<organism evidence="5 6">
    <name type="scientific">Prunus armeniaca</name>
    <name type="common">Apricot</name>
    <name type="synonym">Armeniaca vulgaris</name>
    <dbReference type="NCBI Taxonomy" id="36596"/>
    <lineage>
        <taxon>Eukaryota</taxon>
        <taxon>Viridiplantae</taxon>
        <taxon>Streptophyta</taxon>
        <taxon>Embryophyta</taxon>
        <taxon>Tracheophyta</taxon>
        <taxon>Spermatophyta</taxon>
        <taxon>Magnoliopsida</taxon>
        <taxon>eudicotyledons</taxon>
        <taxon>Gunneridae</taxon>
        <taxon>Pentapetalae</taxon>
        <taxon>rosids</taxon>
        <taxon>fabids</taxon>
        <taxon>Rosales</taxon>
        <taxon>Rosaceae</taxon>
        <taxon>Amygdaloideae</taxon>
        <taxon>Amygdaleae</taxon>
        <taxon>Prunus</taxon>
    </lineage>
</organism>
<proteinExistence type="predicted"/>
<evidence type="ECO:0000256" key="3">
    <source>
        <dbReference type="SAM" id="MobiDB-lite"/>
    </source>
</evidence>
<dbReference type="EMBL" id="CAEKDK010000005">
    <property type="protein sequence ID" value="CAB4281230.1"/>
    <property type="molecule type" value="Genomic_DNA"/>
</dbReference>
<evidence type="ECO:0008006" key="7">
    <source>
        <dbReference type="Google" id="ProtNLM"/>
    </source>
</evidence>
<keyword evidence="1 2" id="KW-0175">Coiled coil</keyword>
<feature type="compositionally biased region" description="Low complexity" evidence="3">
    <location>
        <begin position="432"/>
        <end position="449"/>
    </location>
</feature>
<feature type="region of interest" description="Disordered" evidence="3">
    <location>
        <begin position="493"/>
        <end position="517"/>
    </location>
</feature>
<feature type="compositionally biased region" description="Acidic residues" evidence="3">
    <location>
        <begin position="493"/>
        <end position="502"/>
    </location>
</feature>
<evidence type="ECO:0000313" key="6">
    <source>
        <dbReference type="Proteomes" id="UP000507222"/>
    </source>
</evidence>
<dbReference type="GO" id="GO:0055028">
    <property type="term" value="C:cortical microtubule"/>
    <property type="evidence" value="ECO:0007669"/>
    <property type="project" value="TreeGrafter"/>
</dbReference>
<dbReference type="PANTHER" id="PTHR31342:SF35">
    <property type="entry name" value="PROTEIN CHUP1, CHLOROPLASTIC-LIKE"/>
    <property type="match status" value="1"/>
</dbReference>
<feature type="compositionally biased region" description="Low complexity" evidence="3">
    <location>
        <begin position="399"/>
        <end position="408"/>
    </location>
</feature>
<feature type="region of interest" description="Disordered" evidence="3">
    <location>
        <begin position="47"/>
        <end position="67"/>
    </location>
</feature>
<dbReference type="AlphaFoldDB" id="A0A6J5UX88"/>
<keyword evidence="4" id="KW-0472">Membrane</keyword>
<evidence type="ECO:0000256" key="1">
    <source>
        <dbReference type="ARBA" id="ARBA00023054"/>
    </source>
</evidence>
<feature type="region of interest" description="Disordered" evidence="3">
    <location>
        <begin position="317"/>
        <end position="368"/>
    </location>
</feature>
<keyword evidence="4" id="KW-1133">Transmembrane helix</keyword>
<dbReference type="GO" id="GO:0072699">
    <property type="term" value="P:protein localization to cortical microtubule cytoskeleton"/>
    <property type="evidence" value="ECO:0007669"/>
    <property type="project" value="TreeGrafter"/>
</dbReference>
<accession>A0A6J5UX88</accession>
<feature type="coiled-coil region" evidence="2">
    <location>
        <begin position="218"/>
        <end position="299"/>
    </location>
</feature>
<feature type="region of interest" description="Disordered" evidence="3">
    <location>
        <begin position="387"/>
        <end position="475"/>
    </location>
</feature>
<sequence length="581" mass="66119">MFFQLELNAIVWDKMNHYKLCIFTYFDAYAVSHKNSNYTRKQLDSAAIKPPENDGSNFQQQQNEGEMEDEEAAEIFRSKQMNSLSEIELLVKEQQQRKVRLEKKLLELCVLKEEQSYMAHLQRHMEDKSAEIGMLNVSIASLQAERKVLQEDAKQCVLAKKQLEMAKKMIAEMQKKMDSNESSIMKGRLLVIEEQVSSFPKDEISVRDAIAEKKLKAVKNVELEVLKMKRRNKELELEKRELAVKLVSAEARISTLSSMTESETVAKVEEEISRLRHTNADLSRQFERLQKNRFEMVQERVYQRWLYTCLRFETQIHNSSSHKSHEKNEPFISSNPSYYSPSSHTSSTSLSDEIETTTIDSSSSSSQRSINKISGFIHRIKRWGRSKDESDAISLSDRSSGGNSLSKKGLVRRFSTSMVPVKKTSILRNKGDSGTSSSSPSSKTPTSSSRGRRRVSFSDSVKSTTDQYSMPKPFDHQRVLMNSTQNYNKIEFEGETQEEDPSSPEVSVPATNPTLTKDDSNISEIADTEVGLNKKSMPLPCVDFVAEKENKVDINNVVGFVAALFLLLFILVACLTYYTAS</sequence>
<evidence type="ECO:0000256" key="2">
    <source>
        <dbReference type="SAM" id="Coils"/>
    </source>
</evidence>
<gene>
    <name evidence="5" type="ORF">CURHAP_LOCUS34263</name>
</gene>
<dbReference type="Proteomes" id="UP000507222">
    <property type="component" value="Unassembled WGS sequence"/>
</dbReference>
<dbReference type="InterPro" id="IPR040265">
    <property type="entry name" value="CHUP1/IPGA1-like"/>
</dbReference>
<feature type="coiled-coil region" evidence="2">
    <location>
        <begin position="156"/>
        <end position="183"/>
    </location>
</feature>
<evidence type="ECO:0000256" key="4">
    <source>
        <dbReference type="SAM" id="Phobius"/>
    </source>
</evidence>
<protein>
    <recommendedName>
        <fullName evidence="7">Protein CHUP1, chloroplastic</fullName>
    </recommendedName>
</protein>